<evidence type="ECO:0000313" key="8">
    <source>
        <dbReference type="EMBL" id="RVW53705.1"/>
    </source>
</evidence>
<keyword evidence="3" id="KW-0812">Transmembrane</keyword>
<accession>A0A438F154</accession>
<evidence type="ECO:0000256" key="2">
    <source>
        <dbReference type="ARBA" id="ARBA00010430"/>
    </source>
</evidence>
<comment type="subcellular location">
    <subcellularLocation>
        <location evidence="1">Endoplasmic reticulum membrane</location>
        <topology evidence="1">Multi-pass membrane protein</topology>
    </subcellularLocation>
</comment>
<evidence type="ECO:0000256" key="4">
    <source>
        <dbReference type="ARBA" id="ARBA00022824"/>
    </source>
</evidence>
<dbReference type="Pfam" id="PF14111">
    <property type="entry name" value="DUF4283"/>
    <property type="match status" value="1"/>
</dbReference>
<keyword evidence="6" id="KW-0472">Membrane</keyword>
<proteinExistence type="inferred from homology"/>
<keyword evidence="5" id="KW-1133">Transmembrane helix</keyword>
<comment type="caution">
    <text evidence="8">The sequence shown here is derived from an EMBL/GenBank/DDBJ whole genome shotgun (WGS) entry which is preliminary data.</text>
</comment>
<evidence type="ECO:0000256" key="1">
    <source>
        <dbReference type="ARBA" id="ARBA00004477"/>
    </source>
</evidence>
<dbReference type="Pfam" id="PF08285">
    <property type="entry name" value="DPM3"/>
    <property type="match status" value="1"/>
</dbReference>
<name>A0A438F154_VITVI</name>
<dbReference type="Gene3D" id="3.60.10.10">
    <property type="entry name" value="Endonuclease/exonuclease/phosphatase"/>
    <property type="match status" value="1"/>
</dbReference>
<organism evidence="8 9">
    <name type="scientific">Vitis vinifera</name>
    <name type="common">Grape</name>
    <dbReference type="NCBI Taxonomy" id="29760"/>
    <lineage>
        <taxon>Eukaryota</taxon>
        <taxon>Viridiplantae</taxon>
        <taxon>Streptophyta</taxon>
        <taxon>Embryophyta</taxon>
        <taxon>Tracheophyta</taxon>
        <taxon>Spermatophyta</taxon>
        <taxon>Magnoliopsida</taxon>
        <taxon>eudicotyledons</taxon>
        <taxon>Gunneridae</taxon>
        <taxon>Pentapetalae</taxon>
        <taxon>rosids</taxon>
        <taxon>Vitales</taxon>
        <taxon>Vitaceae</taxon>
        <taxon>Viteae</taxon>
        <taxon>Vitis</taxon>
    </lineage>
</organism>
<feature type="domain" description="DUF4283" evidence="7">
    <location>
        <begin position="206"/>
        <end position="291"/>
    </location>
</feature>
<reference evidence="8 9" key="1">
    <citation type="journal article" date="2018" name="PLoS Genet.">
        <title>Population sequencing reveals clonal diversity and ancestral inbreeding in the grapevine cultivar Chardonnay.</title>
        <authorList>
            <person name="Roach M.J."/>
            <person name="Johnson D.L."/>
            <person name="Bohlmann J."/>
            <person name="van Vuuren H.J."/>
            <person name="Jones S.J."/>
            <person name="Pretorius I.S."/>
            <person name="Schmidt S.A."/>
            <person name="Borneman A.R."/>
        </authorList>
    </citation>
    <scope>NUCLEOTIDE SEQUENCE [LARGE SCALE GENOMIC DNA]</scope>
    <source>
        <strain evidence="9">cv. Chardonnay</strain>
        <tissue evidence="8">Leaf</tissue>
    </source>
</reference>
<comment type="similarity">
    <text evidence="2">Belongs to the DPM3 family.</text>
</comment>
<dbReference type="InterPro" id="IPR013174">
    <property type="entry name" value="DPM3"/>
</dbReference>
<dbReference type="PANTHER" id="PTHR16433:SF0">
    <property type="entry name" value="DOLICHOL-PHOSPHATE MANNOSYLTRANSFERASE SUBUNIT 3"/>
    <property type="match status" value="1"/>
</dbReference>
<dbReference type="AlphaFoldDB" id="A0A438F154"/>
<keyword evidence="4" id="KW-0256">Endoplasmic reticulum</keyword>
<evidence type="ECO:0000256" key="6">
    <source>
        <dbReference type="ARBA" id="ARBA00023136"/>
    </source>
</evidence>
<evidence type="ECO:0000256" key="5">
    <source>
        <dbReference type="ARBA" id="ARBA00022989"/>
    </source>
</evidence>
<evidence type="ECO:0000313" key="9">
    <source>
        <dbReference type="Proteomes" id="UP000288805"/>
    </source>
</evidence>
<dbReference type="Proteomes" id="UP000288805">
    <property type="component" value="Unassembled WGS sequence"/>
</dbReference>
<protein>
    <submittedName>
        <fullName evidence="8">Dolichol-phosphate mannose synthase subunit 3</fullName>
    </submittedName>
</protein>
<dbReference type="EMBL" id="QGNW01001142">
    <property type="protein sequence ID" value="RVW53705.1"/>
    <property type="molecule type" value="Genomic_DNA"/>
</dbReference>
<dbReference type="GO" id="GO:0005789">
    <property type="term" value="C:endoplasmic reticulum membrane"/>
    <property type="evidence" value="ECO:0007669"/>
    <property type="project" value="UniProtKB-SubCell"/>
</dbReference>
<sequence>MKHIFKIMALLVAIAALWIGLLQTSMIPQSYALLLPIYSVVTLGCYGLLMVGVGLMQFPTCPQEALLLQQRERESARARVRAMARREKTKRRKRTKRQGKSFGVESKVFEVEVEKRRGLDQCVKDGKDNKWEKGWKEKGRSYSMVREVNKAGSFIRLGVVDAEEKRYNICIPRGRGGRRDGQLWRRWDSLLVRMEVEGEEISKNVNRLGHCLVGKWNPKVVGGEDLTRLGWLMASVWRLKGKLGLAWLEESQALLEFEHVVEARKVFAAGKRSVGGIQVELELWSPSFGCLEEGEIREEVWVRVKGLPLSLWVPTILRRVGDECGGFVAMDPSTEKMENLQWARILVKMKRGELPSSLEIGIEGIFYNLPLWWEGDGGACAGRQVEEWGSAGLEALPRTTGGMERQLDRTGRVSSVGRIQFGSMIRPSVGGTEDGSSLDGFMEINLGLRRAGGPSLQFLSEEVMSKEAGVGGVRPIGGTKGSKGKEKVLEEEFGPRFGPNMVQRKSSGPLLSRFKDIGEQPGGPSVKRRKGPVESLAQPGLCGEANFELEFLSAREKEAERVQKADLHYLLADSAPSGRSLEGGVPECQCVKSSRRSWALVRMAMTAGSWLSLKAPYQWQGIWRGGHPSMSFKKEGALDWQESSLARFSQFLGFSIEGNVLFRAEGCSQWLSNESQVVELECEGSERKHEKERSGRFLDWKALDACGSAGDSEIVENGVIWVFTGVYGLFTRVERECLWEEVGAIRGIWEGPWCLGGDFNITLSQSERSRQGRITSAMRRFAEVVDELSLVDLQLQGGAFTWSGGLNSQSRARLDRFLVTPCWLDQFSRDSKTCGSKSRGFKDLIRNWWRGIEVSGSASFRLFAKLKELKQKLKVWNREVFGNLECNKEAALQQVEYWDRVEGERSLIVEELACKKEAKEGYAKWVDLEETHWR</sequence>
<dbReference type="InterPro" id="IPR036691">
    <property type="entry name" value="Endo/exonu/phosph_ase_sf"/>
</dbReference>
<evidence type="ECO:0000256" key="3">
    <source>
        <dbReference type="ARBA" id="ARBA00022692"/>
    </source>
</evidence>
<gene>
    <name evidence="8" type="primary">DPMS3</name>
    <name evidence="8" type="ORF">CK203_069074</name>
</gene>
<dbReference type="InterPro" id="IPR025558">
    <property type="entry name" value="DUF4283"/>
</dbReference>
<dbReference type="SUPFAM" id="SSF56219">
    <property type="entry name" value="DNase I-like"/>
    <property type="match status" value="1"/>
</dbReference>
<dbReference type="OrthoDB" id="2014333at2759"/>
<dbReference type="PANTHER" id="PTHR16433">
    <property type="entry name" value="DOLICHOL-PHOSPHATE MANNOSYLTRANSFERASE SUBUNIT 3"/>
    <property type="match status" value="1"/>
</dbReference>
<evidence type="ECO:0000259" key="7">
    <source>
        <dbReference type="Pfam" id="PF14111"/>
    </source>
</evidence>